<organism evidence="2 3">
    <name type="scientific">Lentzea flava</name>
    <dbReference type="NCBI Taxonomy" id="103732"/>
    <lineage>
        <taxon>Bacteria</taxon>
        <taxon>Bacillati</taxon>
        <taxon>Actinomycetota</taxon>
        <taxon>Actinomycetes</taxon>
        <taxon>Pseudonocardiales</taxon>
        <taxon>Pseudonocardiaceae</taxon>
        <taxon>Lentzea</taxon>
    </lineage>
</organism>
<comment type="caution">
    <text evidence="2">The sequence shown here is derived from an EMBL/GenBank/DDBJ whole genome shotgun (WGS) entry which is preliminary data.</text>
</comment>
<keyword evidence="1" id="KW-0812">Transmembrane</keyword>
<evidence type="ECO:0000313" key="2">
    <source>
        <dbReference type="EMBL" id="GGU40097.1"/>
    </source>
</evidence>
<proteinExistence type="predicted"/>
<evidence type="ECO:0000256" key="1">
    <source>
        <dbReference type="SAM" id="Phobius"/>
    </source>
</evidence>
<keyword evidence="3" id="KW-1185">Reference proteome</keyword>
<keyword evidence="1" id="KW-1133">Transmembrane helix</keyword>
<dbReference type="EMBL" id="BMRE01000013">
    <property type="protein sequence ID" value="GGU40097.1"/>
    <property type="molecule type" value="Genomic_DNA"/>
</dbReference>
<accession>A0ABQ2UKT3</accession>
<evidence type="ECO:0000313" key="3">
    <source>
        <dbReference type="Proteomes" id="UP000649573"/>
    </source>
</evidence>
<feature type="transmembrane region" description="Helical" evidence="1">
    <location>
        <begin position="53"/>
        <end position="76"/>
    </location>
</feature>
<keyword evidence="1" id="KW-0472">Membrane</keyword>
<evidence type="ECO:0008006" key="4">
    <source>
        <dbReference type="Google" id="ProtNLM"/>
    </source>
</evidence>
<sequence length="333" mass="36876">MDFRPFRPRHVTRSAKLPVVTQPPYQYGPPQQPQWGQPYPGMPPVPPKKKSPVVFIVIGLVVLTAAAGVLGTGLLWPGWMKSRSTTSSAPVDQSTPENAAKAVEDALNRRDIEQFVNVLVCKDGRTKAKNKDISLAEEILYRDIKPFDPKSKVEDVKPVFKVDEVRKIRPSDAVYNDENKDATVAIMSVEYPKDSGLDKQRGVLAMFEEDNKYVVCEMGFVPVSESQEPPPDPDPNSATGRMQAFAKAVNDKDIAAARRYMCATARAVNTWAEKAIADGGKLRLHDKVTTTKAEDSGQVRMWYTLNGAETKAGGFLKKESDGWCLFTFNNDAK</sequence>
<protein>
    <recommendedName>
        <fullName evidence="4">Mce-associated membrane protein</fullName>
    </recommendedName>
</protein>
<name>A0ABQ2UKT3_9PSEU</name>
<reference evidence="3" key="1">
    <citation type="journal article" date="2019" name="Int. J. Syst. Evol. Microbiol.">
        <title>The Global Catalogue of Microorganisms (GCM) 10K type strain sequencing project: providing services to taxonomists for standard genome sequencing and annotation.</title>
        <authorList>
            <consortium name="The Broad Institute Genomics Platform"/>
            <consortium name="The Broad Institute Genome Sequencing Center for Infectious Disease"/>
            <person name="Wu L."/>
            <person name="Ma J."/>
        </authorList>
    </citation>
    <scope>NUCLEOTIDE SEQUENCE [LARGE SCALE GENOMIC DNA]</scope>
    <source>
        <strain evidence="3">JCM 3296</strain>
    </source>
</reference>
<dbReference type="Proteomes" id="UP000649573">
    <property type="component" value="Unassembled WGS sequence"/>
</dbReference>
<gene>
    <name evidence="2" type="ORF">GCM10010178_35610</name>
</gene>